<keyword evidence="3" id="KW-1185">Reference proteome</keyword>
<dbReference type="AlphaFoldDB" id="A0A2R8C1G6"/>
<accession>A0A2R8C1G6</accession>
<name>A0A2R8C1G6_9RHOB</name>
<proteinExistence type="predicted"/>
<sequence length="90" mass="9984">MTDGRVEIECRDSPGVIPRFLVWLVSPDDTRVLFHDGEDYAEACAIARTAGTRFGPVRDLFAEARGDLTRDGRNSTDPQSTGKRDGETRN</sequence>
<organism evidence="2 3">
    <name type="scientific">Palleronia abyssalis</name>
    <dbReference type="NCBI Taxonomy" id="1501240"/>
    <lineage>
        <taxon>Bacteria</taxon>
        <taxon>Pseudomonadati</taxon>
        <taxon>Pseudomonadota</taxon>
        <taxon>Alphaproteobacteria</taxon>
        <taxon>Rhodobacterales</taxon>
        <taxon>Roseobacteraceae</taxon>
        <taxon>Palleronia</taxon>
    </lineage>
</organism>
<feature type="region of interest" description="Disordered" evidence="1">
    <location>
        <begin position="65"/>
        <end position="90"/>
    </location>
</feature>
<protein>
    <submittedName>
        <fullName evidence="2">Uncharacterized protein</fullName>
    </submittedName>
</protein>
<reference evidence="2 3" key="1">
    <citation type="submission" date="2018-03" db="EMBL/GenBank/DDBJ databases">
        <authorList>
            <person name="Keele B.F."/>
        </authorList>
    </citation>
    <scope>NUCLEOTIDE SEQUENCE [LARGE SCALE GENOMIC DNA]</scope>
    <source>
        <strain evidence="2 3">CECT 8504</strain>
    </source>
</reference>
<evidence type="ECO:0000256" key="1">
    <source>
        <dbReference type="SAM" id="MobiDB-lite"/>
    </source>
</evidence>
<dbReference type="EMBL" id="ONZF01000016">
    <property type="protein sequence ID" value="SPJ26219.1"/>
    <property type="molecule type" value="Genomic_DNA"/>
</dbReference>
<feature type="compositionally biased region" description="Basic and acidic residues" evidence="1">
    <location>
        <begin position="65"/>
        <end position="74"/>
    </location>
</feature>
<gene>
    <name evidence="2" type="ORF">PAA8504_04075</name>
</gene>
<evidence type="ECO:0000313" key="3">
    <source>
        <dbReference type="Proteomes" id="UP000244912"/>
    </source>
</evidence>
<dbReference type="Proteomes" id="UP000244912">
    <property type="component" value="Unassembled WGS sequence"/>
</dbReference>
<evidence type="ECO:0000313" key="2">
    <source>
        <dbReference type="EMBL" id="SPJ26219.1"/>
    </source>
</evidence>